<comment type="caution">
    <text evidence="2">The sequence shown here is derived from an EMBL/GenBank/DDBJ whole genome shotgun (WGS) entry which is preliminary data.</text>
</comment>
<gene>
    <name evidence="2" type="ORF">Tci_540275</name>
</gene>
<evidence type="ECO:0000256" key="1">
    <source>
        <dbReference type="SAM" id="MobiDB-lite"/>
    </source>
</evidence>
<sequence>MRLMFMYCTRPVNLSFCIISALKFKFKCFYSFVYAANEGSKRRNLWRDLINDSRYVNGKPWCIVKDMNVTLHPNEHSCRASVMSMVEFQNCLNDIKVEDICSSGLQFTWTKNLHKAKLGIMTGILKKLDRIMSNEDFIKQFPQAHAKKLNQVRICLKNLSAEDAGKMIADIYAEIKRALFDIDDTKDPNRDRFTSALFKKSWSIVGADTYRAIIEFFVIGKMLGEMNATLVSLIPKIQTPNKVTDFKPIAYCNVLYNCISRVLTNKIKPSLGNLVSYNQSAFIPRSHIHDNILLTQEFMRGYNRKGGPKRVVIKTAIQKAYDTYVSTAAFTLNVNGDRVGYFKGGRGLRKEYSPPEAGILKPVFQKGDDQIDAINHMMSFLTSVVASRYPATNNQLQTSSNPRQQATINNGRDKEEHRANKGLSRVITAKAKEEELEFLADPGTPESSSNQMVITKNATYQADDLDAYDSDCDEINSAHIALMANLSHYGSNNLAE</sequence>
<feature type="compositionally biased region" description="Polar residues" evidence="1">
    <location>
        <begin position="393"/>
        <end position="410"/>
    </location>
</feature>
<feature type="region of interest" description="Disordered" evidence="1">
    <location>
        <begin position="393"/>
        <end position="422"/>
    </location>
</feature>
<reference evidence="2" key="1">
    <citation type="journal article" date="2019" name="Sci. Rep.">
        <title>Draft genome of Tanacetum cinerariifolium, the natural source of mosquito coil.</title>
        <authorList>
            <person name="Yamashiro T."/>
            <person name="Shiraishi A."/>
            <person name="Satake H."/>
            <person name="Nakayama K."/>
        </authorList>
    </citation>
    <scope>NUCLEOTIDE SEQUENCE</scope>
</reference>
<dbReference type="PANTHER" id="PTHR46890:SF48">
    <property type="entry name" value="RNA-DIRECTED DNA POLYMERASE"/>
    <property type="match status" value="1"/>
</dbReference>
<dbReference type="AlphaFoldDB" id="A0A699IK58"/>
<accession>A0A699IK58</accession>
<dbReference type="GO" id="GO:0003964">
    <property type="term" value="F:RNA-directed DNA polymerase activity"/>
    <property type="evidence" value="ECO:0007669"/>
    <property type="project" value="UniProtKB-KW"/>
</dbReference>
<keyword evidence="2" id="KW-0808">Transferase</keyword>
<dbReference type="Gene3D" id="3.60.10.10">
    <property type="entry name" value="Endonuclease/exonuclease/phosphatase"/>
    <property type="match status" value="1"/>
</dbReference>
<keyword evidence="2" id="KW-0548">Nucleotidyltransferase</keyword>
<organism evidence="2">
    <name type="scientific">Tanacetum cinerariifolium</name>
    <name type="common">Dalmatian daisy</name>
    <name type="synonym">Chrysanthemum cinerariifolium</name>
    <dbReference type="NCBI Taxonomy" id="118510"/>
    <lineage>
        <taxon>Eukaryota</taxon>
        <taxon>Viridiplantae</taxon>
        <taxon>Streptophyta</taxon>
        <taxon>Embryophyta</taxon>
        <taxon>Tracheophyta</taxon>
        <taxon>Spermatophyta</taxon>
        <taxon>Magnoliopsida</taxon>
        <taxon>eudicotyledons</taxon>
        <taxon>Gunneridae</taxon>
        <taxon>Pentapetalae</taxon>
        <taxon>asterids</taxon>
        <taxon>campanulids</taxon>
        <taxon>Asterales</taxon>
        <taxon>Asteraceae</taxon>
        <taxon>Asteroideae</taxon>
        <taxon>Anthemideae</taxon>
        <taxon>Anthemidinae</taxon>
        <taxon>Tanacetum</taxon>
    </lineage>
</organism>
<evidence type="ECO:0000313" key="2">
    <source>
        <dbReference type="EMBL" id="GEZ68302.1"/>
    </source>
</evidence>
<dbReference type="SUPFAM" id="SSF56219">
    <property type="entry name" value="DNase I-like"/>
    <property type="match status" value="1"/>
</dbReference>
<dbReference type="EMBL" id="BKCJ010309598">
    <property type="protein sequence ID" value="GEZ68302.1"/>
    <property type="molecule type" value="Genomic_DNA"/>
</dbReference>
<dbReference type="InterPro" id="IPR052343">
    <property type="entry name" value="Retrotransposon-Effector_Assoc"/>
</dbReference>
<dbReference type="PANTHER" id="PTHR46890">
    <property type="entry name" value="NON-LTR RETROLELEMENT REVERSE TRANSCRIPTASE-LIKE PROTEIN-RELATED"/>
    <property type="match status" value="1"/>
</dbReference>
<feature type="non-terminal residue" evidence="2">
    <location>
        <position position="496"/>
    </location>
</feature>
<keyword evidence="2" id="KW-0695">RNA-directed DNA polymerase</keyword>
<dbReference type="InterPro" id="IPR036691">
    <property type="entry name" value="Endo/exonu/phosph_ase_sf"/>
</dbReference>
<protein>
    <submittedName>
        <fullName evidence="2">RNA-directed DNA polymerase, eukaryota, reverse transcriptase zinc-binding domain protein</fullName>
    </submittedName>
</protein>
<name>A0A699IK58_TANCI</name>
<proteinExistence type="predicted"/>